<evidence type="ECO:0000313" key="1">
    <source>
        <dbReference type="EMBL" id="MBK0378014.1"/>
    </source>
</evidence>
<dbReference type="Gene3D" id="3.90.930.1">
    <property type="match status" value="1"/>
</dbReference>
<dbReference type="AlphaFoldDB" id="A0A934PQ29"/>
<sequence length="309" mass="35523">MKKLILLIFLLFITILNNYGQTLKIFLDSDGASTDSSNAKSYIFYQKKSDTTWLINQFTMYNRRLLIGEFKDPNLSIQHGTFYYYKPEHESDNLPKTDTSTYLSEVGHFFDGKRNGEWIQFCSNGRKFSVENYVEDKLNGISQTYSCEDTVVRIKGYYIDDMKQGEWQVLGNKGQLIHLDFYKNGKIIKQQNIKEPFKSAIPPPNFIEYIKSNLLKNVNETTARVIVTCVITKEGKLTSPSLSGDKLNPAITNEILNLLNNSPLWTPPYDTKQKTVIEGKAFFFINLKNGSIEIKFSEAGNELIHRINN</sequence>
<dbReference type="Proteomes" id="UP000613193">
    <property type="component" value="Unassembled WGS sequence"/>
</dbReference>
<organism evidence="1 2">
    <name type="scientific">Mucilaginibacter segetis</name>
    <dbReference type="NCBI Taxonomy" id="2793071"/>
    <lineage>
        <taxon>Bacteria</taxon>
        <taxon>Pseudomonadati</taxon>
        <taxon>Bacteroidota</taxon>
        <taxon>Sphingobacteriia</taxon>
        <taxon>Sphingobacteriales</taxon>
        <taxon>Sphingobacteriaceae</taxon>
        <taxon>Mucilaginibacter</taxon>
    </lineage>
</organism>
<dbReference type="EMBL" id="JAEHFW010000001">
    <property type="protein sequence ID" value="MBK0378014.1"/>
    <property type="molecule type" value="Genomic_DNA"/>
</dbReference>
<proteinExistence type="predicted"/>
<name>A0A934PQ29_9SPHI</name>
<dbReference type="RefSeq" id="WP_200063431.1">
    <property type="nucleotide sequence ID" value="NZ_JAEHFW010000001.1"/>
</dbReference>
<comment type="caution">
    <text evidence="1">The sequence shown here is derived from an EMBL/GenBank/DDBJ whole genome shotgun (WGS) entry which is preliminary data.</text>
</comment>
<gene>
    <name evidence="1" type="ORF">I5M19_01745</name>
</gene>
<accession>A0A934PQ29</accession>
<reference evidence="1" key="1">
    <citation type="submission" date="2020-12" db="EMBL/GenBank/DDBJ databases">
        <title>Bacterial novel species Mucilaginibacter sp. SD-g isolated from soil.</title>
        <authorList>
            <person name="Jung H.-Y."/>
        </authorList>
    </citation>
    <scope>NUCLEOTIDE SEQUENCE</scope>
    <source>
        <strain evidence="1">SD-g</strain>
    </source>
</reference>
<protein>
    <recommendedName>
        <fullName evidence="3">TonB C-terminal domain-containing protein</fullName>
    </recommendedName>
</protein>
<evidence type="ECO:0000313" key="2">
    <source>
        <dbReference type="Proteomes" id="UP000613193"/>
    </source>
</evidence>
<keyword evidence="2" id="KW-1185">Reference proteome</keyword>
<evidence type="ECO:0008006" key="3">
    <source>
        <dbReference type="Google" id="ProtNLM"/>
    </source>
</evidence>
<dbReference type="SUPFAM" id="SSF82185">
    <property type="entry name" value="Histone H3 K4-specific methyltransferase SET7/9 N-terminal domain"/>
    <property type="match status" value="1"/>
</dbReference>